<dbReference type="Pfam" id="PF13629">
    <property type="entry name" value="T2SS-T3SS_pil_N"/>
    <property type="match status" value="1"/>
</dbReference>
<reference evidence="4 5" key="1">
    <citation type="submission" date="2019-02" db="EMBL/GenBank/DDBJ databases">
        <title>Deep-cultivation of Planctomycetes and their phenomic and genomic characterization uncovers novel biology.</title>
        <authorList>
            <person name="Wiegand S."/>
            <person name="Jogler M."/>
            <person name="Boedeker C."/>
            <person name="Pinto D."/>
            <person name="Vollmers J."/>
            <person name="Rivas-Marin E."/>
            <person name="Kohn T."/>
            <person name="Peeters S.H."/>
            <person name="Heuer A."/>
            <person name="Rast P."/>
            <person name="Oberbeckmann S."/>
            <person name="Bunk B."/>
            <person name="Jeske O."/>
            <person name="Meyerdierks A."/>
            <person name="Storesund J.E."/>
            <person name="Kallscheuer N."/>
            <person name="Luecker S."/>
            <person name="Lage O.M."/>
            <person name="Pohl T."/>
            <person name="Merkel B.J."/>
            <person name="Hornburger P."/>
            <person name="Mueller R.-W."/>
            <person name="Bruemmer F."/>
            <person name="Labrenz M."/>
            <person name="Spormann A.M."/>
            <person name="Op Den Camp H."/>
            <person name="Overmann J."/>
            <person name="Amann R."/>
            <person name="Jetten M.S.M."/>
            <person name="Mascher T."/>
            <person name="Medema M.H."/>
            <person name="Devos D.P."/>
            <person name="Kaster A.-K."/>
            <person name="Ovreas L."/>
            <person name="Rohde M."/>
            <person name="Galperin M.Y."/>
            <person name="Jogler C."/>
        </authorList>
    </citation>
    <scope>NUCLEOTIDE SEQUENCE [LARGE SCALE GENOMIC DNA]</scope>
    <source>
        <strain evidence="4 5">Poly41</strain>
    </source>
</reference>
<dbReference type="Proteomes" id="UP000319143">
    <property type="component" value="Unassembled WGS sequence"/>
</dbReference>
<feature type="chain" id="PRO_5022958068" description="Pilus formation protein N-terminal domain-containing protein" evidence="2">
    <location>
        <begin position="34"/>
        <end position="556"/>
    </location>
</feature>
<keyword evidence="2" id="KW-0732">Signal</keyword>
<feature type="signal peptide" evidence="2">
    <location>
        <begin position="1"/>
        <end position="33"/>
    </location>
</feature>
<accession>A0A5C6DKA9</accession>
<organism evidence="4 5">
    <name type="scientific">Novipirellula artificiosorum</name>
    <dbReference type="NCBI Taxonomy" id="2528016"/>
    <lineage>
        <taxon>Bacteria</taxon>
        <taxon>Pseudomonadati</taxon>
        <taxon>Planctomycetota</taxon>
        <taxon>Planctomycetia</taxon>
        <taxon>Pirellulales</taxon>
        <taxon>Pirellulaceae</taxon>
        <taxon>Novipirellula</taxon>
    </lineage>
</organism>
<evidence type="ECO:0000313" key="4">
    <source>
        <dbReference type="EMBL" id="TWU37290.1"/>
    </source>
</evidence>
<dbReference type="EMBL" id="SJPV01000005">
    <property type="protein sequence ID" value="TWU37290.1"/>
    <property type="molecule type" value="Genomic_DNA"/>
</dbReference>
<comment type="caution">
    <text evidence="4">The sequence shown here is derived from an EMBL/GenBank/DDBJ whole genome shotgun (WGS) entry which is preliminary data.</text>
</comment>
<evidence type="ECO:0000256" key="1">
    <source>
        <dbReference type="SAM" id="MobiDB-lite"/>
    </source>
</evidence>
<proteinExistence type="predicted"/>
<evidence type="ECO:0000256" key="2">
    <source>
        <dbReference type="SAM" id="SignalP"/>
    </source>
</evidence>
<dbReference type="AlphaFoldDB" id="A0A5C6DKA9"/>
<protein>
    <recommendedName>
        <fullName evidence="3">Pilus formation protein N-terminal domain-containing protein</fullName>
    </recommendedName>
</protein>
<gene>
    <name evidence="4" type="ORF">Poly41_34190</name>
</gene>
<feature type="region of interest" description="Disordered" evidence="1">
    <location>
        <begin position="163"/>
        <end position="182"/>
    </location>
</feature>
<keyword evidence="5" id="KW-1185">Reference proteome</keyword>
<sequence length="556" mass="59411" precursor="true">MRDVRTTQRMKTRSRRRALLSLLVMAVASPGYAGEPSAATAAAPTTSMRMLPPLPLQPIQTVSHDADSRSRVQANPFYVDDSAGNVDNAILLASGDDAPAVRLKPIGAAIGLHPIGSPKIPGAEMLIESVPLPAVQTNPLIESVHHENNDLVNADVEVTFRPPVKHGSGSAPPSADVATESHAPADTQALVPMEPAESEMAESEPICFSFSDSSDSMTIEARTESADSFASHLQKPIGPEPVADQPLVKQRLDIVPVVLDEQPSVTEAIDTDLVHESNDVDSSSMVGGPSVLAMPPMATDHEPNSAEPILMMEPEDLLQAPVREALMLGEGQQANQLLKKRYRPPVAVESPPASFQRPELDATASIVRPTVQAVRAPVLTENSNRDRGAATEFKHGTQPLAGTGTHNKPTPLYISRAQVRSLTIQGELRRVSVGDQSVCRALASGSNQIKLIGAGNGVTRLVVWADTADASPTKVRHFDIHVQDAVDASGDAVGDKVSMLNRTIGETFPSSNVQVQQEGNDLVIRGHCTSEETAKKIVRMVRKTCLIPVRDELNVR</sequence>
<dbReference type="InterPro" id="IPR032789">
    <property type="entry name" value="T2SS-T3SS_pil_N"/>
</dbReference>
<evidence type="ECO:0000259" key="3">
    <source>
        <dbReference type="Pfam" id="PF13629"/>
    </source>
</evidence>
<feature type="domain" description="Pilus formation protein N-terminal" evidence="3">
    <location>
        <begin position="411"/>
        <end position="476"/>
    </location>
</feature>
<evidence type="ECO:0000313" key="5">
    <source>
        <dbReference type="Proteomes" id="UP000319143"/>
    </source>
</evidence>
<name>A0A5C6DKA9_9BACT</name>